<sequence length="138" mass="15494">MELLHPINYLAVLICGIIAMGMGALYYSPLLLGKIWLATIDTPEEELKKGFSPVKVFGIAFLSHLVMAYMLARLLGYTGAATPEEGIRIAFMIWLGFIATTMIINLQFQRKSMTQFFIDSGYHFLVLIINGFILGLWL</sequence>
<keyword evidence="1" id="KW-1133">Transmembrane helix</keyword>
<dbReference type="Proteomes" id="UP000009011">
    <property type="component" value="Chromosome"/>
</dbReference>
<dbReference type="OrthoDB" id="333057at2"/>
<keyword evidence="1" id="KW-0812">Transmembrane</keyword>
<keyword evidence="3" id="KW-1185">Reference proteome</keyword>
<accession>I6YVG8</accession>
<dbReference type="HOGENOM" id="CLU_136269_1_0_10"/>
<feature type="transmembrane region" description="Helical" evidence="1">
    <location>
        <begin position="56"/>
        <end position="75"/>
    </location>
</feature>
<feature type="transmembrane region" description="Helical" evidence="1">
    <location>
        <begin position="87"/>
        <end position="108"/>
    </location>
</feature>
<reference evidence="2 3" key="1">
    <citation type="journal article" date="2013" name="PLoS ONE">
        <title>Genomic analysis of Melioribacter roseus, facultatively anaerobic organotrophic bacterium representing a novel deep lineage within Bacteriodetes/Chlorobi group.</title>
        <authorList>
            <person name="Kadnikov V.V."/>
            <person name="Mardanov A.V."/>
            <person name="Podosokorskaya O.A."/>
            <person name="Gavrilov S.N."/>
            <person name="Kublanov I.V."/>
            <person name="Beletsky A.V."/>
            <person name="Bonch-Osmolovskaya E.A."/>
            <person name="Ravin N.V."/>
        </authorList>
    </citation>
    <scope>NUCLEOTIDE SEQUENCE [LARGE SCALE GENOMIC DNA]</scope>
    <source>
        <strain evidence="3">JCM 17771 / P3M-2</strain>
    </source>
</reference>
<evidence type="ECO:0000313" key="3">
    <source>
        <dbReference type="Proteomes" id="UP000009011"/>
    </source>
</evidence>
<proteinExistence type="predicted"/>
<dbReference type="InterPro" id="IPR013879">
    <property type="entry name" value="DUF1761"/>
</dbReference>
<dbReference type="eggNOG" id="ENOG5033D0S">
    <property type="taxonomic scope" value="Bacteria"/>
</dbReference>
<dbReference type="PATRIC" id="fig|1191523.3.peg.1396"/>
<feature type="transmembrane region" description="Helical" evidence="1">
    <location>
        <begin position="120"/>
        <end position="137"/>
    </location>
</feature>
<feature type="transmembrane region" description="Helical" evidence="1">
    <location>
        <begin position="6"/>
        <end position="27"/>
    </location>
</feature>
<dbReference type="AlphaFoldDB" id="I6YVG8"/>
<dbReference type="EMBL" id="CP003557">
    <property type="protein sequence ID" value="AFN74547.1"/>
    <property type="molecule type" value="Genomic_DNA"/>
</dbReference>
<evidence type="ECO:0000256" key="1">
    <source>
        <dbReference type="SAM" id="Phobius"/>
    </source>
</evidence>
<gene>
    <name evidence="2" type="ordered locus">MROS_1310</name>
</gene>
<organism evidence="2 3">
    <name type="scientific">Melioribacter roseus (strain DSM 23840 / JCM 17771 / VKM B-2668 / P3M-2)</name>
    <dbReference type="NCBI Taxonomy" id="1191523"/>
    <lineage>
        <taxon>Bacteria</taxon>
        <taxon>Pseudomonadati</taxon>
        <taxon>Ignavibacteriota</taxon>
        <taxon>Ignavibacteria</taxon>
        <taxon>Ignavibacteriales</taxon>
        <taxon>Melioribacteraceae</taxon>
        <taxon>Melioribacter</taxon>
    </lineage>
</organism>
<dbReference type="Pfam" id="PF08570">
    <property type="entry name" value="DUF1761"/>
    <property type="match status" value="1"/>
</dbReference>
<evidence type="ECO:0008006" key="4">
    <source>
        <dbReference type="Google" id="ProtNLM"/>
    </source>
</evidence>
<keyword evidence="1" id="KW-0472">Membrane</keyword>
<name>I6YVG8_MELRP</name>
<dbReference type="STRING" id="1191523.MROS_1310"/>
<dbReference type="RefSeq" id="WP_014855982.1">
    <property type="nucleotide sequence ID" value="NC_018178.1"/>
</dbReference>
<protein>
    <recommendedName>
        <fullName evidence="4">DUF1761 domain-containing protein</fullName>
    </recommendedName>
</protein>
<evidence type="ECO:0000313" key="2">
    <source>
        <dbReference type="EMBL" id="AFN74547.1"/>
    </source>
</evidence>
<dbReference type="KEGG" id="mro:MROS_1310"/>